<accession>A0ABT8L273</accession>
<feature type="chain" id="PRO_5046823717" description="Outer membrane protein beta-barrel domain-containing protein" evidence="1">
    <location>
        <begin position="19"/>
        <end position="274"/>
    </location>
</feature>
<keyword evidence="3" id="KW-1185">Reference proteome</keyword>
<evidence type="ECO:0008006" key="4">
    <source>
        <dbReference type="Google" id="ProtNLM"/>
    </source>
</evidence>
<evidence type="ECO:0000313" key="3">
    <source>
        <dbReference type="Proteomes" id="UP001172083"/>
    </source>
</evidence>
<feature type="signal peptide" evidence="1">
    <location>
        <begin position="1"/>
        <end position="18"/>
    </location>
</feature>
<keyword evidence="1" id="KW-0732">Signal</keyword>
<comment type="caution">
    <text evidence="2">The sequence shown here is derived from an EMBL/GenBank/DDBJ whole genome shotgun (WGS) entry which is preliminary data.</text>
</comment>
<evidence type="ECO:0000256" key="1">
    <source>
        <dbReference type="SAM" id="SignalP"/>
    </source>
</evidence>
<dbReference type="EMBL" id="JAUJEB010000001">
    <property type="protein sequence ID" value="MDN5211852.1"/>
    <property type="molecule type" value="Genomic_DNA"/>
</dbReference>
<evidence type="ECO:0000313" key="2">
    <source>
        <dbReference type="EMBL" id="MDN5211852.1"/>
    </source>
</evidence>
<organism evidence="2 3">
    <name type="scientific">Agaribacillus aureus</name>
    <dbReference type="NCBI Taxonomy" id="3051825"/>
    <lineage>
        <taxon>Bacteria</taxon>
        <taxon>Pseudomonadati</taxon>
        <taxon>Bacteroidota</taxon>
        <taxon>Cytophagia</taxon>
        <taxon>Cytophagales</taxon>
        <taxon>Splendidivirgaceae</taxon>
        <taxon>Agaribacillus</taxon>
    </lineage>
</organism>
<reference evidence="2" key="1">
    <citation type="submission" date="2023-06" db="EMBL/GenBank/DDBJ databases">
        <title>Genomic of Agaribacillus aureum.</title>
        <authorList>
            <person name="Wang G."/>
        </authorList>
    </citation>
    <scope>NUCLEOTIDE SEQUENCE</scope>
    <source>
        <strain evidence="2">BMA12</strain>
    </source>
</reference>
<gene>
    <name evidence="2" type="ORF">QQ020_07310</name>
</gene>
<sequence>MKKYIFLFPLLFSAAAAAQSDMDPLAKSRKWHLNAASLSLGVTADTYNNLDMAYMRSFARNNQLTKIDLSEYNQVVYASVAGANVGLDISFKTGTDRDLHLNKWQREWQIGMDIQFDREAMIDYETKSDPPSFTSVTYCILNNVIDLRAAYLLKLNTYHRFSPHIGIGGSVGKTFNNRFLFLNSTDQNFDGELGNYFGDDTIIYTGMTSFFYHVTVPLGIDYNFGNNMALGLNSQIGLGVEKIKGGDTYFIPNNFQIGLSVKRYFNFHQGRWSM</sequence>
<protein>
    <recommendedName>
        <fullName evidence="4">Outer membrane protein beta-barrel domain-containing protein</fullName>
    </recommendedName>
</protein>
<name>A0ABT8L273_9BACT</name>
<dbReference type="RefSeq" id="WP_346757180.1">
    <property type="nucleotide sequence ID" value="NZ_JAUJEB010000001.1"/>
</dbReference>
<dbReference type="Proteomes" id="UP001172083">
    <property type="component" value="Unassembled WGS sequence"/>
</dbReference>
<proteinExistence type="predicted"/>